<protein>
    <submittedName>
        <fullName evidence="2">Uncharacterized protein</fullName>
    </submittedName>
</protein>
<evidence type="ECO:0000313" key="3">
    <source>
        <dbReference type="Proteomes" id="UP000742024"/>
    </source>
</evidence>
<proteinExistence type="predicted"/>
<comment type="caution">
    <text evidence="2">The sequence shown here is derived from an EMBL/GenBank/DDBJ whole genome shotgun (WGS) entry which is preliminary data.</text>
</comment>
<sequence length="134" mass="14938">MPATFPLPSAPYSLRANTFTPLESPVLWTSPVVDDVSGVCSRQQPQPPQQPTSSSAAYSVDAESVWYMPGSRDSRLRDGNSCCWYRVPPNYLRPSPSLLPAYVPYLLYCHLVSLSRPWMLALAAPCLVTFLLRF</sequence>
<reference evidence="2 3" key="1">
    <citation type="journal article" date="2020" name="bioRxiv">
        <title>Whole genome comparisons of ergot fungi reveals the divergence and evolution of species within the genus Claviceps are the result of varying mechanisms driving genome evolution and host range expansion.</title>
        <authorList>
            <person name="Wyka S.A."/>
            <person name="Mondo S.J."/>
            <person name="Liu M."/>
            <person name="Dettman J."/>
            <person name="Nalam V."/>
            <person name="Broders K.D."/>
        </authorList>
    </citation>
    <scope>NUCLEOTIDE SEQUENCE</scope>
    <source>
        <strain evidence="2">CCC 1102</strain>
        <strain evidence="1 3">LM583</strain>
    </source>
</reference>
<evidence type="ECO:0000313" key="1">
    <source>
        <dbReference type="EMBL" id="KAG5951605.1"/>
    </source>
</evidence>
<dbReference type="Proteomes" id="UP000784919">
    <property type="component" value="Unassembled WGS sequence"/>
</dbReference>
<evidence type="ECO:0000313" key="4">
    <source>
        <dbReference type="Proteomes" id="UP000784919"/>
    </source>
</evidence>
<dbReference type="Proteomes" id="UP000742024">
    <property type="component" value="Unassembled WGS sequence"/>
</dbReference>
<dbReference type="OrthoDB" id="10449461at2759"/>
<keyword evidence="3" id="KW-1185">Reference proteome</keyword>
<gene>
    <name evidence="2" type="ORF">E4U56_001821</name>
    <name evidence="1" type="ORF">E4U57_006824</name>
</gene>
<dbReference type="EMBL" id="SRPS01000154">
    <property type="protein sequence ID" value="KAG5965306.1"/>
    <property type="molecule type" value="Genomic_DNA"/>
</dbReference>
<accession>A0A9P7SPQ9</accession>
<evidence type="ECO:0000313" key="2">
    <source>
        <dbReference type="EMBL" id="KAG5965306.1"/>
    </source>
</evidence>
<dbReference type="EMBL" id="SRPR01000622">
    <property type="protein sequence ID" value="KAG5951605.1"/>
    <property type="molecule type" value="Genomic_DNA"/>
</dbReference>
<name>A0A9P7SPQ9_9HYPO</name>
<organism evidence="2 4">
    <name type="scientific">Claviceps arundinis</name>
    <dbReference type="NCBI Taxonomy" id="1623583"/>
    <lineage>
        <taxon>Eukaryota</taxon>
        <taxon>Fungi</taxon>
        <taxon>Dikarya</taxon>
        <taxon>Ascomycota</taxon>
        <taxon>Pezizomycotina</taxon>
        <taxon>Sordariomycetes</taxon>
        <taxon>Hypocreomycetidae</taxon>
        <taxon>Hypocreales</taxon>
        <taxon>Clavicipitaceae</taxon>
        <taxon>Claviceps</taxon>
    </lineage>
</organism>
<dbReference type="AlphaFoldDB" id="A0A9P7SPQ9"/>